<comment type="similarity">
    <text evidence="1">Belongs to the short-chain dehydrogenases/reductases (SDR) family.</text>
</comment>
<keyword evidence="2" id="KW-0560">Oxidoreductase</keyword>
<evidence type="ECO:0000256" key="1">
    <source>
        <dbReference type="ARBA" id="ARBA00006484"/>
    </source>
</evidence>
<dbReference type="Pfam" id="PF00106">
    <property type="entry name" value="adh_short"/>
    <property type="match status" value="1"/>
</dbReference>
<dbReference type="GO" id="GO:0016491">
    <property type="term" value="F:oxidoreductase activity"/>
    <property type="evidence" value="ECO:0007669"/>
    <property type="project" value="UniProtKB-KW"/>
</dbReference>
<accession>A0A2K8KRX3</accession>
<dbReference type="PRINTS" id="PR00081">
    <property type="entry name" value="GDHRDH"/>
</dbReference>
<organism evidence="3 4">
    <name type="scientific">Reinekea forsetii</name>
    <dbReference type="NCBI Taxonomy" id="1336806"/>
    <lineage>
        <taxon>Bacteria</taxon>
        <taxon>Pseudomonadati</taxon>
        <taxon>Pseudomonadota</taxon>
        <taxon>Gammaproteobacteria</taxon>
        <taxon>Oceanospirillales</taxon>
        <taxon>Saccharospirillaceae</taxon>
        <taxon>Reinekea</taxon>
    </lineage>
</organism>
<dbReference type="InterPro" id="IPR002347">
    <property type="entry name" value="SDR_fam"/>
</dbReference>
<dbReference type="RefSeq" id="WP_100257741.1">
    <property type="nucleotide sequence ID" value="NZ_CP011797.1"/>
</dbReference>
<reference evidence="3 4" key="1">
    <citation type="journal article" date="2017" name="Environ. Microbiol.">
        <title>Genomic and physiological analyses of 'Reinekea forsetii' reveal a versatile opportunistic lifestyle during spring algae blooms.</title>
        <authorList>
            <person name="Avci B."/>
            <person name="Hahnke R.L."/>
            <person name="Chafee M."/>
            <person name="Fischer T."/>
            <person name="Gruber-Vodicka H."/>
            <person name="Tegetmeyer H.E."/>
            <person name="Harder J."/>
            <person name="Fuchs B.M."/>
            <person name="Amann R.I."/>
            <person name="Teeling H."/>
        </authorList>
    </citation>
    <scope>NUCLEOTIDE SEQUENCE [LARGE SCALE GENOMIC DNA]</scope>
    <source>
        <strain evidence="3 4">Hel1_31_D35</strain>
    </source>
</reference>
<dbReference type="KEGG" id="rfo:REIFOR_02354"/>
<dbReference type="InterPro" id="IPR036291">
    <property type="entry name" value="NAD(P)-bd_dom_sf"/>
</dbReference>
<dbReference type="EMBL" id="CP011797">
    <property type="protein sequence ID" value="ATX77485.1"/>
    <property type="molecule type" value="Genomic_DNA"/>
</dbReference>
<dbReference type="Gene3D" id="3.40.50.720">
    <property type="entry name" value="NAD(P)-binding Rossmann-like Domain"/>
    <property type="match status" value="1"/>
</dbReference>
<dbReference type="PANTHER" id="PTHR24320:SF148">
    <property type="entry name" value="NAD(P)-BINDING ROSSMANN-FOLD SUPERFAMILY PROTEIN"/>
    <property type="match status" value="1"/>
</dbReference>
<dbReference type="PANTHER" id="PTHR24320">
    <property type="entry name" value="RETINOL DEHYDROGENASE"/>
    <property type="match status" value="1"/>
</dbReference>
<evidence type="ECO:0000256" key="2">
    <source>
        <dbReference type="ARBA" id="ARBA00023002"/>
    </source>
</evidence>
<dbReference type="Proteomes" id="UP000229757">
    <property type="component" value="Chromosome"/>
</dbReference>
<gene>
    <name evidence="3" type="ORF">REIFOR_02354</name>
</gene>
<keyword evidence="4" id="KW-1185">Reference proteome</keyword>
<protein>
    <submittedName>
        <fullName evidence="3">Short-chain dehydrogenase/reductase SDR</fullName>
    </submittedName>
</protein>
<evidence type="ECO:0000313" key="4">
    <source>
        <dbReference type="Proteomes" id="UP000229757"/>
    </source>
</evidence>
<proteinExistence type="inferred from homology"/>
<sequence length="330" mass="34747">MSVTQNQDISALLPTLPSMAGKTVAITGCTSGTGLILAQRCGALGAQVLMLNRPSARSAAALRTLRAQRVDARFIPCDLASLASVRAAIDQLNGACPNGLDVLCNNAGIMAVPSRVTVDGLDLQMQTNHLSHFLLSSGAWPLLERAVGARGEARVVNHSSGARRGGELQARYLAKDPAKLGGDGFLGLGKWRRYQQSKLANLLFTYSLHDAIARQRPELAGKVKSLCAHPGPTQTELQAKTLASGGIGWLDRLIVRAIVKQAHSVDAGVMGLVRACCAKDVASLDFYGPIGRGRAGPAVLLPAERNAIGEALVWADSLHSTGLSDFFATR</sequence>
<name>A0A2K8KRX3_9GAMM</name>
<dbReference type="AlphaFoldDB" id="A0A2K8KRX3"/>
<dbReference type="OrthoDB" id="109589at2"/>
<evidence type="ECO:0000313" key="3">
    <source>
        <dbReference type="EMBL" id="ATX77485.1"/>
    </source>
</evidence>
<dbReference type="SUPFAM" id="SSF51735">
    <property type="entry name" value="NAD(P)-binding Rossmann-fold domains"/>
    <property type="match status" value="1"/>
</dbReference>